<evidence type="ECO:0000313" key="6">
    <source>
        <dbReference type="Proteomes" id="UP001041814"/>
    </source>
</evidence>
<dbReference type="SUPFAM" id="SSF51735">
    <property type="entry name" value="NAD(P)-binding Rossmann-fold domains"/>
    <property type="match status" value="1"/>
</dbReference>
<comment type="subcellular location">
    <subcellularLocation>
        <location evidence="1">Cytoplasm</location>
    </subcellularLocation>
</comment>
<dbReference type="RefSeq" id="WP_200378645.1">
    <property type="nucleotide sequence ID" value="NZ_NRRU01000034.1"/>
</dbReference>
<sequence length="240" mass="25518">MRIAIVTGGSKGLGAALCLLLRRAGFQVFEFSRTAPHVFSHHLDLADPATAVTAVSRVLAGIDPARCAEVLVFNNAGRLDPIGPVWAKPVDEVLAHLNVNLSSAILVLSEVMRHFRDSPGRKLLVNVSSGAALKAYAGWSLYGTAKAGMEAFIRGLAVEERHQPRPFVAVSVDPGVIDTGMQALIRDTSAQDFPEVLRFVRRYEAGGLVPADTVAAAILELVARDDLESGARYDAPLAAA</sequence>
<name>A0ABS1DU55_RUBGE</name>
<proteinExistence type="predicted"/>
<evidence type="ECO:0000256" key="4">
    <source>
        <dbReference type="ARBA" id="ARBA00023002"/>
    </source>
</evidence>
<dbReference type="Proteomes" id="UP001041814">
    <property type="component" value="Unassembled WGS sequence"/>
</dbReference>
<dbReference type="Pfam" id="PF00106">
    <property type="entry name" value="adh_short"/>
    <property type="match status" value="1"/>
</dbReference>
<evidence type="ECO:0000256" key="3">
    <source>
        <dbReference type="ARBA" id="ARBA00022857"/>
    </source>
</evidence>
<dbReference type="PANTHER" id="PTHR44085">
    <property type="entry name" value="SEPIAPTERIN REDUCTASE"/>
    <property type="match status" value="1"/>
</dbReference>
<dbReference type="InterPro" id="IPR036291">
    <property type="entry name" value="NAD(P)-bd_dom_sf"/>
</dbReference>
<keyword evidence="4" id="KW-0560">Oxidoreductase</keyword>
<evidence type="ECO:0008006" key="7">
    <source>
        <dbReference type="Google" id="ProtNLM"/>
    </source>
</evidence>
<dbReference type="PRINTS" id="PR00081">
    <property type="entry name" value="GDHRDH"/>
</dbReference>
<reference evidence="5" key="2">
    <citation type="journal article" date="2020" name="Microorganisms">
        <title>Osmotic Adaptation and Compatible Solute Biosynthesis of Phototrophic Bacteria as Revealed from Genome Analyses.</title>
        <authorList>
            <person name="Imhoff J.F."/>
            <person name="Rahn T."/>
            <person name="Kunzel S."/>
            <person name="Keller A."/>
            <person name="Neulinger S.C."/>
        </authorList>
    </citation>
    <scope>NUCLEOTIDE SEQUENCE</scope>
    <source>
        <strain evidence="5">IM 151</strain>
    </source>
</reference>
<evidence type="ECO:0000256" key="2">
    <source>
        <dbReference type="ARBA" id="ARBA00022490"/>
    </source>
</evidence>
<evidence type="ECO:0000256" key="1">
    <source>
        <dbReference type="ARBA" id="ARBA00004496"/>
    </source>
</evidence>
<keyword evidence="6" id="KW-1185">Reference proteome</keyword>
<reference evidence="5" key="1">
    <citation type="submission" date="2017-08" db="EMBL/GenBank/DDBJ databases">
        <authorList>
            <person name="Imhoff J.F."/>
            <person name="Rahn T."/>
            <person name="Kuenzel S."/>
            <person name="Neulinger S.C."/>
        </authorList>
    </citation>
    <scope>NUCLEOTIDE SEQUENCE</scope>
    <source>
        <strain evidence="5">IM 151</strain>
    </source>
</reference>
<comment type="caution">
    <text evidence="5">The sequence shown here is derived from an EMBL/GenBank/DDBJ whole genome shotgun (WGS) entry which is preliminary data.</text>
</comment>
<organism evidence="5 6">
    <name type="scientific">Rubrivivax gelatinosus</name>
    <name type="common">Rhodocyclus gelatinosus</name>
    <name type="synonym">Rhodopseudomonas gelatinosa</name>
    <dbReference type="NCBI Taxonomy" id="28068"/>
    <lineage>
        <taxon>Bacteria</taxon>
        <taxon>Pseudomonadati</taxon>
        <taxon>Pseudomonadota</taxon>
        <taxon>Betaproteobacteria</taxon>
        <taxon>Burkholderiales</taxon>
        <taxon>Sphaerotilaceae</taxon>
        <taxon>Rubrivivax</taxon>
    </lineage>
</organism>
<dbReference type="InterPro" id="IPR051721">
    <property type="entry name" value="Biopterin_syn/organic_redct"/>
</dbReference>
<evidence type="ECO:0000313" key="5">
    <source>
        <dbReference type="EMBL" id="MBK1713261.1"/>
    </source>
</evidence>
<dbReference type="EMBL" id="NRRU01000034">
    <property type="protein sequence ID" value="MBK1713261.1"/>
    <property type="molecule type" value="Genomic_DNA"/>
</dbReference>
<dbReference type="PANTHER" id="PTHR44085:SF2">
    <property type="entry name" value="SEPIAPTERIN REDUCTASE"/>
    <property type="match status" value="1"/>
</dbReference>
<gene>
    <name evidence="5" type="ORF">CKO43_10765</name>
</gene>
<dbReference type="InterPro" id="IPR002347">
    <property type="entry name" value="SDR_fam"/>
</dbReference>
<dbReference type="PROSITE" id="PS00061">
    <property type="entry name" value="ADH_SHORT"/>
    <property type="match status" value="1"/>
</dbReference>
<keyword evidence="3" id="KW-0521">NADP</keyword>
<protein>
    <recommendedName>
        <fullName evidence="7">Benzil reductase ((S)-benzoin forming)</fullName>
    </recommendedName>
</protein>
<keyword evidence="2" id="KW-0963">Cytoplasm</keyword>
<accession>A0ABS1DU55</accession>
<dbReference type="InterPro" id="IPR020904">
    <property type="entry name" value="Sc_DH/Rdtase_CS"/>
</dbReference>
<dbReference type="Gene3D" id="3.40.50.720">
    <property type="entry name" value="NAD(P)-binding Rossmann-like Domain"/>
    <property type="match status" value="1"/>
</dbReference>